<evidence type="ECO:0000259" key="7">
    <source>
        <dbReference type="PROSITE" id="PS00624"/>
    </source>
</evidence>
<dbReference type="PANTHER" id="PTHR11552">
    <property type="entry name" value="GLUCOSE-METHANOL-CHOLINE GMC OXIDOREDUCTASE"/>
    <property type="match status" value="1"/>
</dbReference>
<dbReference type="PANTHER" id="PTHR11552:SF147">
    <property type="entry name" value="CHOLINE DEHYDROGENASE, MITOCHONDRIAL"/>
    <property type="match status" value="1"/>
</dbReference>
<comment type="cofactor">
    <cofactor evidence="1">
        <name>FAD</name>
        <dbReference type="ChEBI" id="CHEBI:57692"/>
    </cofactor>
</comment>
<comment type="caution">
    <text evidence="8">The sequence shown here is derived from an EMBL/GenBank/DDBJ whole genome shotgun (WGS) entry which is preliminary data.</text>
</comment>
<dbReference type="Pfam" id="PF05199">
    <property type="entry name" value="GMC_oxred_C"/>
    <property type="match status" value="1"/>
</dbReference>
<dbReference type="Pfam" id="PF00732">
    <property type="entry name" value="GMC_oxred_N"/>
    <property type="match status" value="1"/>
</dbReference>
<dbReference type="PROSITE" id="PS51257">
    <property type="entry name" value="PROKAR_LIPOPROTEIN"/>
    <property type="match status" value="1"/>
</dbReference>
<sequence length="535" mass="57398">MRYDYVIAGGGSAGCTLAARLSEDPSKTVCLIEAGGAGKDLFIRAPAGVIALLPGRPKINNWAFETVPQQGLGGRKGYQPRGKTLGGSSAINAMLYVRGHRSDYDGWADLGCDGWSWDEVLPYFRRAEGNQRGTDALHGGDGPLRVGEQQEPRPVARAFVEACGENQIRRNDDFNGAEQEGAGLYQVTQFWGERRNGERCSAAAAYLHPAMDRPNLTVVTGAHATRIVLDGKRATGLRYRAGKTETVAEAKREVVVCGGAFGSPQLLLLSGIGPAAELAMHGIPVVHEVPGVGKNLQDHLDFIMAWTSGDADMMGIGLRGTPGLLGHMLRWRKNGTGMIATPYAEAGAFLKSDPAIGRPDLQLHFCIAIVDDHGRKLHMGYGFSCHVCVLRPYSRGEVGLSSPDPLGPPRIDPRFLEDERDAALLLKGVKTMRGILEAPALAKYRRKEIYTAGVSSDAELMAHIRARADTIYHPAGTCRMGVDDMAVVDPQLKVRGMQGLRVVDASVMPTLIGGNTNAPTIMIAEKAADMIRAAA</sequence>
<dbReference type="PROSITE" id="PS00623">
    <property type="entry name" value="GMC_OXRED_1"/>
    <property type="match status" value="1"/>
</dbReference>
<comment type="similarity">
    <text evidence="2 5">Belongs to the GMC oxidoreductase family.</text>
</comment>
<keyword evidence="3 5" id="KW-0285">Flavoprotein</keyword>
<dbReference type="InterPro" id="IPR036188">
    <property type="entry name" value="FAD/NAD-bd_sf"/>
</dbReference>
<dbReference type="GO" id="GO:0016614">
    <property type="term" value="F:oxidoreductase activity, acting on CH-OH group of donors"/>
    <property type="evidence" value="ECO:0007669"/>
    <property type="project" value="InterPro"/>
</dbReference>
<dbReference type="GO" id="GO:0050660">
    <property type="term" value="F:flavin adenine dinucleotide binding"/>
    <property type="evidence" value="ECO:0007669"/>
    <property type="project" value="InterPro"/>
</dbReference>
<dbReference type="SUPFAM" id="SSF51905">
    <property type="entry name" value="FAD/NAD(P)-binding domain"/>
    <property type="match status" value="1"/>
</dbReference>
<dbReference type="Proteomes" id="UP000272706">
    <property type="component" value="Unassembled WGS sequence"/>
</dbReference>
<keyword evidence="4 5" id="KW-0274">FAD</keyword>
<keyword evidence="9" id="KW-1185">Reference proteome</keyword>
<evidence type="ECO:0000256" key="5">
    <source>
        <dbReference type="RuleBase" id="RU003968"/>
    </source>
</evidence>
<protein>
    <submittedName>
        <fullName evidence="8">Glucose-methanol-choline oxidoreductase</fullName>
    </submittedName>
</protein>
<dbReference type="RefSeq" id="WP_120013949.1">
    <property type="nucleotide sequence ID" value="NZ_QZWZ01000006.1"/>
</dbReference>
<dbReference type="PIRSF" id="PIRSF000137">
    <property type="entry name" value="Alcohol_oxidase"/>
    <property type="match status" value="1"/>
</dbReference>
<evidence type="ECO:0000256" key="3">
    <source>
        <dbReference type="ARBA" id="ARBA00022630"/>
    </source>
</evidence>
<evidence type="ECO:0000256" key="1">
    <source>
        <dbReference type="ARBA" id="ARBA00001974"/>
    </source>
</evidence>
<reference evidence="8 9" key="1">
    <citation type="submission" date="2018-09" db="EMBL/GenBank/DDBJ databases">
        <title>Mesorhizobium carmichaelinearum sp. nov. isolated from Carmichaelinea spp. root nodules in New Zealand.</title>
        <authorList>
            <person name="De Meyer S.E."/>
        </authorList>
    </citation>
    <scope>NUCLEOTIDE SEQUENCE [LARGE SCALE GENOMIC DNA]</scope>
    <source>
        <strain evidence="8 9">ICMP19557</strain>
    </source>
</reference>
<evidence type="ECO:0000313" key="9">
    <source>
        <dbReference type="Proteomes" id="UP000272706"/>
    </source>
</evidence>
<dbReference type="SUPFAM" id="SSF54373">
    <property type="entry name" value="FAD-linked reductases, C-terminal domain"/>
    <property type="match status" value="1"/>
</dbReference>
<accession>A0A3A5L4Y1</accession>
<dbReference type="Gene3D" id="3.50.50.60">
    <property type="entry name" value="FAD/NAD(P)-binding domain"/>
    <property type="match status" value="1"/>
</dbReference>
<feature type="domain" description="Glucose-methanol-choline oxidoreductase N-terminal" evidence="7">
    <location>
        <begin position="259"/>
        <end position="273"/>
    </location>
</feature>
<gene>
    <name evidence="8" type="ORF">D3227_09980</name>
</gene>
<dbReference type="PROSITE" id="PS00624">
    <property type="entry name" value="GMC_OXRED_2"/>
    <property type="match status" value="1"/>
</dbReference>
<dbReference type="OrthoDB" id="9785276at2"/>
<evidence type="ECO:0000256" key="2">
    <source>
        <dbReference type="ARBA" id="ARBA00010790"/>
    </source>
</evidence>
<dbReference type="InterPro" id="IPR000172">
    <property type="entry name" value="GMC_OxRdtase_N"/>
</dbReference>
<name>A0A3A5L4Y1_9HYPH</name>
<proteinExistence type="inferred from homology"/>
<dbReference type="InterPro" id="IPR007867">
    <property type="entry name" value="GMC_OxRtase_C"/>
</dbReference>
<organism evidence="8 9">
    <name type="scientific">Mesorhizobium waimense</name>
    <dbReference type="NCBI Taxonomy" id="1300307"/>
    <lineage>
        <taxon>Bacteria</taxon>
        <taxon>Pseudomonadati</taxon>
        <taxon>Pseudomonadota</taxon>
        <taxon>Alphaproteobacteria</taxon>
        <taxon>Hyphomicrobiales</taxon>
        <taxon>Phyllobacteriaceae</taxon>
        <taxon>Mesorhizobium</taxon>
    </lineage>
</organism>
<evidence type="ECO:0000256" key="4">
    <source>
        <dbReference type="ARBA" id="ARBA00022827"/>
    </source>
</evidence>
<dbReference type="InterPro" id="IPR012132">
    <property type="entry name" value="GMC_OxRdtase"/>
</dbReference>
<dbReference type="AlphaFoldDB" id="A0A3A5L4Y1"/>
<feature type="domain" description="Glucose-methanol-choline oxidoreductase N-terminal" evidence="6">
    <location>
        <begin position="82"/>
        <end position="105"/>
    </location>
</feature>
<dbReference type="EMBL" id="QZWZ01000006">
    <property type="protein sequence ID" value="RJT40301.1"/>
    <property type="molecule type" value="Genomic_DNA"/>
</dbReference>
<evidence type="ECO:0000313" key="8">
    <source>
        <dbReference type="EMBL" id="RJT40301.1"/>
    </source>
</evidence>
<dbReference type="Gene3D" id="3.30.560.10">
    <property type="entry name" value="Glucose Oxidase, domain 3"/>
    <property type="match status" value="1"/>
</dbReference>
<evidence type="ECO:0000259" key="6">
    <source>
        <dbReference type="PROSITE" id="PS00623"/>
    </source>
</evidence>